<gene>
    <name evidence="1" type="ORF">MNB_SV-6-1232</name>
</gene>
<evidence type="ECO:0000313" key="1">
    <source>
        <dbReference type="EMBL" id="SFV50285.1"/>
    </source>
</evidence>
<reference evidence="1" key="1">
    <citation type="submission" date="2016-10" db="EMBL/GenBank/DDBJ databases">
        <authorList>
            <person name="de Groot N.N."/>
        </authorList>
    </citation>
    <scope>NUCLEOTIDE SEQUENCE</scope>
</reference>
<dbReference type="AlphaFoldDB" id="A0A1W1BA38"/>
<proteinExistence type="predicted"/>
<dbReference type="GO" id="GO:0016791">
    <property type="term" value="F:phosphatase activity"/>
    <property type="evidence" value="ECO:0007669"/>
    <property type="project" value="TreeGrafter"/>
</dbReference>
<dbReference type="GO" id="GO:0005829">
    <property type="term" value="C:cytosol"/>
    <property type="evidence" value="ECO:0007669"/>
    <property type="project" value="TreeGrafter"/>
</dbReference>
<dbReference type="Gene3D" id="3.30.1240.10">
    <property type="match status" value="1"/>
</dbReference>
<accession>A0A1W1BA38</accession>
<dbReference type="PANTHER" id="PTHR10000">
    <property type="entry name" value="PHOSPHOSERINE PHOSPHATASE"/>
    <property type="match status" value="1"/>
</dbReference>
<organism evidence="1">
    <name type="scientific">hydrothermal vent metagenome</name>
    <dbReference type="NCBI Taxonomy" id="652676"/>
    <lineage>
        <taxon>unclassified sequences</taxon>
        <taxon>metagenomes</taxon>
        <taxon>ecological metagenomes</taxon>
    </lineage>
</organism>
<sequence length="273" mass="31288">MKSIYITDLDHTLLRSDQTISNFSRDVWNSKTKESILSIATARSFSKSHEFLKDLRLDAPMILLDGSMIVTPDKELIDLKLIDRELGDAIIHESAKFDIYPFIIALKDMDLNEAFLFPTLLNHHQNGVLENYRNDPRMLECKEMRAMDMNLKLVYFGDYDKLSLLTKHLKEVFRDRLEYKLSPEKYSDGYFLTLLHPNGDKAHALKIVADYMKRELVDITVFGDSINDIGMFEMAGHSVAVANALDEVKAKADTILPYTNDEDGVAKYLRGDI</sequence>
<protein>
    <recommendedName>
        <fullName evidence="2">HMP-PP hydrolase (Pyridoxal phosphatase) Cof, detected in genetic screen for thiamin metabolic genes (PMID:15292217)</fullName>
    </recommendedName>
</protein>
<name>A0A1W1BA38_9ZZZZ</name>
<dbReference type="EMBL" id="FPHC01000009">
    <property type="protein sequence ID" value="SFV50285.1"/>
    <property type="molecule type" value="Genomic_DNA"/>
</dbReference>
<dbReference type="PANTHER" id="PTHR10000:SF8">
    <property type="entry name" value="HAD SUPERFAMILY HYDROLASE-LIKE, TYPE 3"/>
    <property type="match status" value="1"/>
</dbReference>
<dbReference type="InterPro" id="IPR006379">
    <property type="entry name" value="HAD-SF_hydro_IIB"/>
</dbReference>
<dbReference type="Pfam" id="PF08282">
    <property type="entry name" value="Hydrolase_3"/>
    <property type="match status" value="1"/>
</dbReference>
<evidence type="ECO:0008006" key="2">
    <source>
        <dbReference type="Google" id="ProtNLM"/>
    </source>
</evidence>
<dbReference type="Gene3D" id="3.40.50.1000">
    <property type="entry name" value="HAD superfamily/HAD-like"/>
    <property type="match status" value="1"/>
</dbReference>
<dbReference type="GO" id="GO:0000287">
    <property type="term" value="F:magnesium ion binding"/>
    <property type="evidence" value="ECO:0007669"/>
    <property type="project" value="TreeGrafter"/>
</dbReference>
<dbReference type="InterPro" id="IPR023214">
    <property type="entry name" value="HAD_sf"/>
</dbReference>
<dbReference type="NCBIfam" id="TIGR01484">
    <property type="entry name" value="HAD-SF-IIB"/>
    <property type="match status" value="1"/>
</dbReference>
<dbReference type="InterPro" id="IPR036412">
    <property type="entry name" value="HAD-like_sf"/>
</dbReference>
<dbReference type="SUPFAM" id="SSF56784">
    <property type="entry name" value="HAD-like"/>
    <property type="match status" value="1"/>
</dbReference>